<comment type="caution">
    <text evidence="1">The sequence shown here is derived from an EMBL/GenBank/DDBJ whole genome shotgun (WGS) entry which is preliminary data.</text>
</comment>
<dbReference type="SUPFAM" id="SSF102405">
    <property type="entry name" value="MCP/YpsA-like"/>
    <property type="match status" value="1"/>
</dbReference>
<protein>
    <recommendedName>
        <fullName evidence="3">DNA recombination-mediator protein A</fullName>
    </recommendedName>
</protein>
<evidence type="ECO:0000313" key="1">
    <source>
        <dbReference type="EMBL" id="GGK72187.1"/>
    </source>
</evidence>
<dbReference type="EMBL" id="BMMX01000001">
    <property type="protein sequence ID" value="GGK72187.1"/>
    <property type="molecule type" value="Genomic_DNA"/>
</dbReference>
<dbReference type="AlphaFoldDB" id="A0A8J3FMC4"/>
<gene>
    <name evidence="1" type="ORF">GCM10012284_02500</name>
</gene>
<organism evidence="1 2">
    <name type="scientific">Mangrovihabitans endophyticus</name>
    <dbReference type="NCBI Taxonomy" id="1751298"/>
    <lineage>
        <taxon>Bacteria</taxon>
        <taxon>Bacillati</taxon>
        <taxon>Actinomycetota</taxon>
        <taxon>Actinomycetes</taxon>
        <taxon>Micromonosporales</taxon>
        <taxon>Micromonosporaceae</taxon>
        <taxon>Mangrovihabitans</taxon>
    </lineage>
</organism>
<dbReference type="Proteomes" id="UP000656042">
    <property type="component" value="Unassembled WGS sequence"/>
</dbReference>
<sequence>MSKRVVRVGVTGHVRLTRGSARPIYRALVDVLRAQQQHGVLHGVTCLADGADKLFARAVRDLAGTFDVVLPEPPGGARDIRRLLRRARWVLRMPAHPRPEARYAAASAEMLRQCDLLIAVWDGNPDGIHGGTAHTVARAREMGVPVRVIWPPKAKRRGHQVGGGSASHSILVPAVAASTSG</sequence>
<reference evidence="1" key="1">
    <citation type="journal article" date="2014" name="Int. J. Syst. Evol. Microbiol.">
        <title>Complete genome sequence of Corynebacterium casei LMG S-19264T (=DSM 44701T), isolated from a smear-ripened cheese.</title>
        <authorList>
            <consortium name="US DOE Joint Genome Institute (JGI-PGF)"/>
            <person name="Walter F."/>
            <person name="Albersmeier A."/>
            <person name="Kalinowski J."/>
            <person name="Ruckert C."/>
        </authorList>
    </citation>
    <scope>NUCLEOTIDE SEQUENCE</scope>
    <source>
        <strain evidence="1">CGMCC 4.7299</strain>
    </source>
</reference>
<dbReference type="Gene3D" id="3.40.50.450">
    <property type="match status" value="1"/>
</dbReference>
<evidence type="ECO:0000313" key="2">
    <source>
        <dbReference type="Proteomes" id="UP000656042"/>
    </source>
</evidence>
<accession>A0A8J3FMC4</accession>
<proteinExistence type="predicted"/>
<keyword evidence="2" id="KW-1185">Reference proteome</keyword>
<evidence type="ECO:0008006" key="3">
    <source>
        <dbReference type="Google" id="ProtNLM"/>
    </source>
</evidence>
<dbReference type="RefSeq" id="WP_189077135.1">
    <property type="nucleotide sequence ID" value="NZ_BMMX01000001.1"/>
</dbReference>
<reference evidence="1" key="2">
    <citation type="submission" date="2020-09" db="EMBL/GenBank/DDBJ databases">
        <authorList>
            <person name="Sun Q."/>
            <person name="Zhou Y."/>
        </authorList>
    </citation>
    <scope>NUCLEOTIDE SEQUENCE</scope>
    <source>
        <strain evidence="1">CGMCC 4.7299</strain>
    </source>
</reference>
<name>A0A8J3FMC4_9ACTN</name>